<organism evidence="2 3">
    <name type="scientific">Pseudozyma flocculosa</name>
    <dbReference type="NCBI Taxonomy" id="84751"/>
    <lineage>
        <taxon>Eukaryota</taxon>
        <taxon>Fungi</taxon>
        <taxon>Dikarya</taxon>
        <taxon>Basidiomycota</taxon>
        <taxon>Ustilaginomycotina</taxon>
        <taxon>Ustilaginomycetes</taxon>
        <taxon>Ustilaginales</taxon>
        <taxon>Ustilaginaceae</taxon>
        <taxon>Pseudozyma</taxon>
    </lineage>
</organism>
<evidence type="ECO:0000313" key="2">
    <source>
        <dbReference type="EMBL" id="SPO36577.1"/>
    </source>
</evidence>
<sequence>MENNGTQTKQSYRYRIRGAFAGRSSLILQQHAPRCTYGKVGRLPVASATTSEVRIANLVPGLGTVPTDLSRSGARERGVRKSTDIKDPPADRSSRSVLWNERASIPGPSSDARWQGRPSMAWPALSSGLAGGDDTACISLSSGHPTPSLPQRGFGPDETDPAPCSTKLAAGCVIALRGSGQGRSSTTAVARARASSFRLQFSHCFSLLAPRGRVEATAITDAQEVRGQATDTVRA</sequence>
<gene>
    <name evidence="2" type="ORF">PSFLO_02048</name>
</gene>
<protein>
    <submittedName>
        <fullName evidence="2">Uncharacterized protein</fullName>
    </submittedName>
</protein>
<dbReference type="Proteomes" id="UP000323386">
    <property type="component" value="Unassembled WGS sequence"/>
</dbReference>
<dbReference type="EMBL" id="OOIP01000004">
    <property type="protein sequence ID" value="SPO36577.1"/>
    <property type="molecule type" value="Genomic_DNA"/>
</dbReference>
<evidence type="ECO:0000256" key="1">
    <source>
        <dbReference type="SAM" id="MobiDB-lite"/>
    </source>
</evidence>
<feature type="region of interest" description="Disordered" evidence="1">
    <location>
        <begin position="63"/>
        <end position="117"/>
    </location>
</feature>
<accession>A0A5C3EYT1</accession>
<reference evidence="2 3" key="1">
    <citation type="submission" date="2018-03" db="EMBL/GenBank/DDBJ databases">
        <authorList>
            <person name="Guldener U."/>
        </authorList>
    </citation>
    <scope>NUCLEOTIDE SEQUENCE [LARGE SCALE GENOMIC DNA]</scope>
    <source>
        <strain evidence="2 3">DAOM196992</strain>
    </source>
</reference>
<dbReference type="AlphaFoldDB" id="A0A5C3EYT1"/>
<evidence type="ECO:0000313" key="3">
    <source>
        <dbReference type="Proteomes" id="UP000323386"/>
    </source>
</evidence>
<keyword evidence="3" id="KW-1185">Reference proteome</keyword>
<proteinExistence type="predicted"/>
<name>A0A5C3EYT1_9BASI</name>
<feature type="compositionally biased region" description="Basic and acidic residues" evidence="1">
    <location>
        <begin position="73"/>
        <end position="94"/>
    </location>
</feature>